<feature type="coiled-coil region" evidence="1">
    <location>
        <begin position="597"/>
        <end position="677"/>
    </location>
</feature>
<dbReference type="OMA" id="RYEPMLL"/>
<feature type="coiled-coil region" evidence="1">
    <location>
        <begin position="422"/>
        <end position="477"/>
    </location>
</feature>
<dbReference type="Ensembl" id="ENSCVAT00000021661.1">
    <property type="protein sequence ID" value="ENSCVAP00000013965.1"/>
    <property type="gene ID" value="ENSCVAG00000016535.1"/>
</dbReference>
<dbReference type="RefSeq" id="XP_015242682.1">
    <property type="nucleotide sequence ID" value="XM_015387196.1"/>
</dbReference>
<feature type="coiled-coil region" evidence="1">
    <location>
        <begin position="349"/>
        <end position="383"/>
    </location>
</feature>
<dbReference type="AlphaFoldDB" id="A0A3Q2FZ72"/>
<organism evidence="3 4">
    <name type="scientific">Cyprinodon variegatus</name>
    <name type="common">Sheepshead minnow</name>
    <dbReference type="NCBI Taxonomy" id="28743"/>
    <lineage>
        <taxon>Eukaryota</taxon>
        <taxon>Metazoa</taxon>
        <taxon>Chordata</taxon>
        <taxon>Craniata</taxon>
        <taxon>Vertebrata</taxon>
        <taxon>Euteleostomi</taxon>
        <taxon>Actinopterygii</taxon>
        <taxon>Neopterygii</taxon>
        <taxon>Teleostei</taxon>
        <taxon>Neoteleostei</taxon>
        <taxon>Acanthomorphata</taxon>
        <taxon>Ovalentaria</taxon>
        <taxon>Atherinomorphae</taxon>
        <taxon>Cyprinodontiformes</taxon>
        <taxon>Cyprinodontidae</taxon>
        <taxon>Cyprinodon</taxon>
    </lineage>
</organism>
<evidence type="ECO:0000256" key="1">
    <source>
        <dbReference type="SAM" id="Coils"/>
    </source>
</evidence>
<feature type="compositionally biased region" description="Basic and acidic residues" evidence="2">
    <location>
        <begin position="18"/>
        <end position="29"/>
    </location>
</feature>
<dbReference type="PANTHER" id="PTHR47147:SF1">
    <property type="entry name" value="SYNCOILIN"/>
    <property type="match status" value="1"/>
</dbReference>
<feature type="region of interest" description="Disordered" evidence="2">
    <location>
        <begin position="229"/>
        <end position="249"/>
    </location>
</feature>
<evidence type="ECO:0000313" key="3">
    <source>
        <dbReference type="Ensembl" id="ENSCVAP00000013965.1"/>
    </source>
</evidence>
<accession>A0A3Q2FZ72</accession>
<reference evidence="3" key="2">
    <citation type="submission" date="2025-09" db="UniProtKB">
        <authorList>
            <consortium name="Ensembl"/>
        </authorList>
    </citation>
    <scope>IDENTIFICATION</scope>
</reference>
<evidence type="ECO:0000256" key="2">
    <source>
        <dbReference type="SAM" id="MobiDB-lite"/>
    </source>
</evidence>
<dbReference type="InterPro" id="IPR027702">
    <property type="entry name" value="Syncoilin"/>
</dbReference>
<feature type="compositionally biased region" description="Polar residues" evidence="2">
    <location>
        <begin position="30"/>
        <end position="49"/>
    </location>
</feature>
<protein>
    <submittedName>
        <fullName evidence="3">Syncoilin, intermediate filament protein</fullName>
    </submittedName>
</protein>
<keyword evidence="4" id="KW-1185">Reference proteome</keyword>
<dbReference type="CTD" id="81493"/>
<dbReference type="GeneID" id="107092617"/>
<evidence type="ECO:0000313" key="4">
    <source>
        <dbReference type="Proteomes" id="UP000265020"/>
    </source>
</evidence>
<dbReference type="STRING" id="28743.ENSCVAP00000013965"/>
<dbReference type="GeneTree" id="ENSGT00390000018108"/>
<name>A0A3Q2FZ72_CYPVA</name>
<dbReference type="KEGG" id="cvg:107092617"/>
<dbReference type="PANTHER" id="PTHR47147">
    <property type="entry name" value="SYNCOILIN"/>
    <property type="match status" value="1"/>
</dbReference>
<proteinExistence type="predicted"/>
<dbReference type="OrthoDB" id="8842296at2759"/>
<dbReference type="GO" id="GO:0005882">
    <property type="term" value="C:intermediate filament"/>
    <property type="evidence" value="ECO:0007669"/>
    <property type="project" value="InterPro"/>
</dbReference>
<feature type="region of interest" description="Disordered" evidence="2">
    <location>
        <begin position="1"/>
        <end position="49"/>
    </location>
</feature>
<keyword evidence="1" id="KW-0175">Coiled coil</keyword>
<dbReference type="Proteomes" id="UP000265020">
    <property type="component" value="Unassembled WGS sequence"/>
</dbReference>
<reference evidence="3" key="1">
    <citation type="submission" date="2025-08" db="UniProtKB">
        <authorList>
            <consortium name="Ensembl"/>
        </authorList>
    </citation>
    <scope>IDENTIFICATION</scope>
</reference>
<sequence length="697" mass="79358">MEDQEEDISTTGVGPLFIREEKADTDRTIVEQSDGNQNPTAQSFTGKPLNQTALSEPYLQEMDVLLKSCEKLTGIPFRSRHIEGYSETSLSKSGCIKGKEKARTETHEEACMSTQASRSSCYIDTQMDATETEDELAESQNLGTVIHKPGSSCHSDMPLSSAGSELSASMLEYEDQLLRMLAMLESCMEETGMDFESQEQTTDACHEYMHIKNTPYHYTDKALTQDALESPAMPPMHNGSNVEGDKASEDGGIEEAMDSAGKENSQNNMVDYLKQRPEGHLVVGHDVQNPDLMISELEKAEDQSHKEPMTCEGINIGHIPNEAPENMADTAGIRTDDVSLAAEGKPVSKADLESDMTKLSSQMDDCIEEVQRLEKRRKELLLEVLQLRGPKLKDDVERGGKDEEEMEEWVDTTALELITVLKKEEEARREERKKEIHSLREERADEERKTWKVNLERQGLQDELRRLRRRLFAAVRDCAQSQATLNNQRCDFELLRTEEEKLNSLVLQLADESCQLRSAHQEQLLELNAKLHHQTPGETANAQEELTECRKNSCGDVQQYVQGGLKALEDRYEPILVALLKRKEATADALTKSKNQSHELKVQLKPLKDEIQKLELERTCLEERLKLTHIQRQEDASRYKEAIHFLEESIRELRTELEVQKRKTKDMEEMRESLTKQLLLYRIASEDHNSCDQQDKT</sequence>